<dbReference type="AlphaFoldDB" id="A0A9D3Y425"/>
<proteinExistence type="predicted"/>
<accession>A0A9D3Y425</accession>
<dbReference type="Proteomes" id="UP000828390">
    <property type="component" value="Unassembled WGS sequence"/>
</dbReference>
<gene>
    <name evidence="1" type="ORF">DPMN_192437</name>
</gene>
<reference evidence="1" key="1">
    <citation type="journal article" date="2019" name="bioRxiv">
        <title>The Genome of the Zebra Mussel, Dreissena polymorpha: A Resource for Invasive Species Research.</title>
        <authorList>
            <person name="McCartney M.A."/>
            <person name="Auch B."/>
            <person name="Kono T."/>
            <person name="Mallez S."/>
            <person name="Zhang Y."/>
            <person name="Obille A."/>
            <person name="Becker A."/>
            <person name="Abrahante J.E."/>
            <person name="Garbe J."/>
            <person name="Badalamenti J.P."/>
            <person name="Herman A."/>
            <person name="Mangelson H."/>
            <person name="Liachko I."/>
            <person name="Sullivan S."/>
            <person name="Sone E.D."/>
            <person name="Koren S."/>
            <person name="Silverstein K.A.T."/>
            <person name="Beckman K.B."/>
            <person name="Gohl D.M."/>
        </authorList>
    </citation>
    <scope>NUCLEOTIDE SEQUENCE</scope>
    <source>
        <strain evidence="1">Duluth1</strain>
        <tissue evidence="1">Whole animal</tissue>
    </source>
</reference>
<evidence type="ECO:0000313" key="2">
    <source>
        <dbReference type="Proteomes" id="UP000828390"/>
    </source>
</evidence>
<name>A0A9D3Y425_DREPO</name>
<protein>
    <submittedName>
        <fullName evidence="1">Uncharacterized protein</fullName>
    </submittedName>
</protein>
<comment type="caution">
    <text evidence="1">The sequence shown here is derived from an EMBL/GenBank/DDBJ whole genome shotgun (WGS) entry which is preliminary data.</text>
</comment>
<keyword evidence="2" id="KW-1185">Reference proteome</keyword>
<organism evidence="1 2">
    <name type="scientific">Dreissena polymorpha</name>
    <name type="common">Zebra mussel</name>
    <name type="synonym">Mytilus polymorpha</name>
    <dbReference type="NCBI Taxonomy" id="45954"/>
    <lineage>
        <taxon>Eukaryota</taxon>
        <taxon>Metazoa</taxon>
        <taxon>Spiralia</taxon>
        <taxon>Lophotrochozoa</taxon>
        <taxon>Mollusca</taxon>
        <taxon>Bivalvia</taxon>
        <taxon>Autobranchia</taxon>
        <taxon>Heteroconchia</taxon>
        <taxon>Euheterodonta</taxon>
        <taxon>Imparidentia</taxon>
        <taxon>Neoheterodontei</taxon>
        <taxon>Myida</taxon>
        <taxon>Dreissenoidea</taxon>
        <taxon>Dreissenidae</taxon>
        <taxon>Dreissena</taxon>
    </lineage>
</organism>
<dbReference type="EMBL" id="JAIWYP010000028">
    <property type="protein sequence ID" value="KAH3691895.1"/>
    <property type="molecule type" value="Genomic_DNA"/>
</dbReference>
<reference evidence="1" key="2">
    <citation type="submission" date="2020-11" db="EMBL/GenBank/DDBJ databases">
        <authorList>
            <person name="McCartney M.A."/>
            <person name="Auch B."/>
            <person name="Kono T."/>
            <person name="Mallez S."/>
            <person name="Becker A."/>
            <person name="Gohl D.M."/>
            <person name="Silverstein K.A.T."/>
            <person name="Koren S."/>
            <person name="Bechman K.B."/>
            <person name="Herman A."/>
            <person name="Abrahante J.E."/>
            <person name="Garbe J."/>
        </authorList>
    </citation>
    <scope>NUCLEOTIDE SEQUENCE</scope>
    <source>
        <strain evidence="1">Duluth1</strain>
        <tissue evidence="1">Whole animal</tissue>
    </source>
</reference>
<evidence type="ECO:0000313" key="1">
    <source>
        <dbReference type="EMBL" id="KAH3691895.1"/>
    </source>
</evidence>
<sequence length="67" mass="7706">MVLKDLEAYKNIYLKSCKSHIEILVEMNAKAVLRQLPQGKEFRVNASGRIIQHARHQDNMETAHSSD</sequence>